<dbReference type="AlphaFoldDB" id="A0A7G2EL18"/>
<feature type="repeat" description="PPR" evidence="3">
    <location>
        <begin position="283"/>
        <end position="317"/>
    </location>
</feature>
<dbReference type="Pfam" id="PF20431">
    <property type="entry name" value="E_motif"/>
    <property type="match status" value="1"/>
</dbReference>
<proteinExistence type="inferred from homology"/>
<dbReference type="PROSITE" id="PS51375">
    <property type="entry name" value="PPR"/>
    <property type="match status" value="5"/>
</dbReference>
<evidence type="ECO:0000256" key="3">
    <source>
        <dbReference type="PROSITE-ProRule" id="PRU00708"/>
    </source>
</evidence>
<feature type="repeat" description="PPR" evidence="3">
    <location>
        <begin position="625"/>
        <end position="660"/>
    </location>
</feature>
<dbReference type="SUPFAM" id="SSF53098">
    <property type="entry name" value="Ribonuclease H-like"/>
    <property type="match status" value="1"/>
</dbReference>
<dbReference type="Gene3D" id="3.30.420.10">
    <property type="entry name" value="Ribonuclease H-like superfamily/Ribonuclease H"/>
    <property type="match status" value="1"/>
</dbReference>
<dbReference type="InterPro" id="IPR036397">
    <property type="entry name" value="RNaseH_sf"/>
</dbReference>
<dbReference type="InterPro" id="IPR032867">
    <property type="entry name" value="DYW_dom"/>
</dbReference>
<evidence type="ECO:0000256" key="1">
    <source>
        <dbReference type="ARBA" id="ARBA00006643"/>
    </source>
</evidence>
<comment type="similarity">
    <text evidence="1">Belongs to the PPR family. PCMP-H subfamily.</text>
</comment>
<dbReference type="Proteomes" id="UP000516314">
    <property type="component" value="Chromosome 3"/>
</dbReference>
<dbReference type="InterPro" id="IPR013520">
    <property type="entry name" value="Ribonucl_H"/>
</dbReference>
<dbReference type="CDD" id="cd06133">
    <property type="entry name" value="ERI-1_3'hExo_like"/>
    <property type="match status" value="1"/>
</dbReference>
<dbReference type="FunFam" id="1.25.40.10:FF:002291">
    <property type="entry name" value="Putative pentatricopeptide repeat-containing protein At3g15130"/>
    <property type="match status" value="1"/>
</dbReference>
<dbReference type="GO" id="GO:0000175">
    <property type="term" value="F:3'-5'-RNA exonuclease activity"/>
    <property type="evidence" value="ECO:0007669"/>
    <property type="project" value="InterPro"/>
</dbReference>
<feature type="domain" description="DYW" evidence="5">
    <location>
        <begin position="806"/>
        <end position="901"/>
    </location>
</feature>
<evidence type="ECO:0000259" key="4">
    <source>
        <dbReference type="Pfam" id="PF00929"/>
    </source>
</evidence>
<gene>
    <name evidence="6" type="ORF">AT9943_LOCUS11091</name>
</gene>
<evidence type="ECO:0000256" key="2">
    <source>
        <dbReference type="ARBA" id="ARBA00022737"/>
    </source>
</evidence>
<feature type="domain" description="Exonuclease" evidence="4">
    <location>
        <begin position="65"/>
        <end position="233"/>
    </location>
</feature>
<evidence type="ECO:0000313" key="7">
    <source>
        <dbReference type="Proteomes" id="UP000516314"/>
    </source>
</evidence>
<dbReference type="GO" id="GO:0009451">
    <property type="term" value="P:RNA modification"/>
    <property type="evidence" value="ECO:0007669"/>
    <property type="project" value="InterPro"/>
</dbReference>
<dbReference type="Pfam" id="PF00929">
    <property type="entry name" value="RNase_T"/>
    <property type="match status" value="1"/>
</dbReference>
<dbReference type="FunFam" id="3.30.420.10:FF:000096">
    <property type="entry name" value="Uncharacterized exonuclease domain-containing protein At3g15140"/>
    <property type="match status" value="1"/>
</dbReference>
<keyword evidence="2" id="KW-0677">Repeat</keyword>
<feature type="repeat" description="PPR" evidence="3">
    <location>
        <begin position="384"/>
        <end position="418"/>
    </location>
</feature>
<dbReference type="InterPro" id="IPR046960">
    <property type="entry name" value="PPR_At4g14850-like_plant"/>
</dbReference>
<feature type="repeat" description="PPR" evidence="3">
    <location>
        <begin position="489"/>
        <end position="523"/>
    </location>
</feature>
<reference evidence="6 7" key="1">
    <citation type="submission" date="2020-09" db="EMBL/GenBank/DDBJ databases">
        <authorList>
            <person name="Ashkenazy H."/>
        </authorList>
    </citation>
    <scope>NUCLEOTIDE SEQUENCE [LARGE SCALE GENOMIC DNA]</scope>
    <source>
        <strain evidence="7">cv. Cdm-0</strain>
    </source>
</reference>
<organism evidence="6 7">
    <name type="scientific">Arabidopsis thaliana</name>
    <name type="common">Mouse-ear cress</name>
    <dbReference type="NCBI Taxonomy" id="3702"/>
    <lineage>
        <taxon>Eukaryota</taxon>
        <taxon>Viridiplantae</taxon>
        <taxon>Streptophyta</taxon>
        <taxon>Embryophyta</taxon>
        <taxon>Tracheophyta</taxon>
        <taxon>Spermatophyta</taxon>
        <taxon>Magnoliopsida</taxon>
        <taxon>eudicotyledons</taxon>
        <taxon>Gunneridae</taxon>
        <taxon>Pentapetalae</taxon>
        <taxon>rosids</taxon>
        <taxon>malvids</taxon>
        <taxon>Brassicales</taxon>
        <taxon>Brassicaceae</taxon>
        <taxon>Camelineae</taxon>
        <taxon>Arabidopsis</taxon>
    </lineage>
</organism>
<dbReference type="InterPro" id="IPR012337">
    <property type="entry name" value="RNaseH-like_sf"/>
</dbReference>
<dbReference type="EMBL" id="LR881468">
    <property type="protein sequence ID" value="CAD5323126.1"/>
    <property type="molecule type" value="Genomic_DNA"/>
</dbReference>
<evidence type="ECO:0000259" key="5">
    <source>
        <dbReference type="Pfam" id="PF14432"/>
    </source>
</evidence>
<dbReference type="NCBIfam" id="TIGR00756">
    <property type="entry name" value="PPR"/>
    <property type="match status" value="6"/>
</dbReference>
<dbReference type="InterPro" id="IPR047201">
    <property type="entry name" value="ERI-1_3'hExo-like"/>
</dbReference>
<dbReference type="GO" id="GO:0003723">
    <property type="term" value="F:RNA binding"/>
    <property type="evidence" value="ECO:0007669"/>
    <property type="project" value="InterPro"/>
</dbReference>
<dbReference type="Pfam" id="PF14432">
    <property type="entry name" value="DYW_deaminase"/>
    <property type="match status" value="1"/>
</dbReference>
<feature type="repeat" description="PPR" evidence="3">
    <location>
        <begin position="590"/>
        <end position="624"/>
    </location>
</feature>
<dbReference type="InterPro" id="IPR011990">
    <property type="entry name" value="TPR-like_helical_dom_sf"/>
</dbReference>
<dbReference type="InterPro" id="IPR002885">
    <property type="entry name" value="PPR_rpt"/>
</dbReference>
<dbReference type="Pfam" id="PF01535">
    <property type="entry name" value="PPR"/>
    <property type="match status" value="3"/>
</dbReference>
<dbReference type="Gene3D" id="1.25.40.10">
    <property type="entry name" value="Tetratricopeptide repeat domain"/>
    <property type="match status" value="4"/>
</dbReference>
<sequence length="901" mass="101972">METSENARWRPMCLYYTHGKCTKMDDPAHLEIFNHDCSKELRVAAADLERKKSQEFNFFLVIDLEGKVEILEFPILIVDAKTMEVVDLFHRFVRPTKMSEQAINKYIEGKYGELGVDRVWHDTAIPFKQVVEEFEVWLAEHDLWDKDTDGGLNDAAFVTCGNWDIKTKIPEQCVVSNINLPPYFMEWINLKDVYLNFYGREARGMVSMMRQCGIKLMGSHHLGIDDTKNITRVVQRMLSEGAVLKLTARRSKSNMRNVEFLFKNRIKEPLMAYKVFDSMPERNVVSWSALMSGHVLNGDLKGSLSLFSEMGRQGIYPNEFTFSTNLKACGLLNALEKGLQIHGFCLKIGFEMMVEVGNSLVDMYSKCGRINEAEKVFRRIVDRSLISWNAMIAGFVHAGYGSKALDTFGMMQEANIKERPDEFTLTSLLKACSSTGMIYAGKQIHGFLVRSGFHCPSSATITGSLVDLYVKCGYLFSARKAFDQIKEKTMISWSSLILGYAQEGEFVEAMGLFKRLQELNSQIDSFVLSSIIGVFADFALLRQGKQMQALAVKLPSGLETSVLNSVVDMYLKCGLVDEAEKCFAEMQLKDVISWTVVITGYGKHGLGKKSVRIFYEMLRHNIEPDEVCYLAVLSACSHSGMIKEGEELFSKLLETHGIKPRVEHYACVVDLLGRAGRLKKAKHLIDTMPIKPNVGIWQTLLSLCRVHGDIELGKEVGKILLRIDAKNPANYVMMSNLYGQAGYWNEQGNARELGSIKGLKKEAGMSWVEIEREVHFFRSGEDSHPLTPVIQETLKEAERRLREELGYVYGLKHELHDIDDESKEENLRAHSEKLAIGLALATGGLNQKGKTIRVFKNLRVCVDCHEFIKGLSKITKIAYVVRDAVRFHSFEDGCCSCGDYW</sequence>
<dbReference type="Pfam" id="PF13041">
    <property type="entry name" value="PPR_2"/>
    <property type="match status" value="3"/>
</dbReference>
<accession>A0A7G2EL18</accession>
<dbReference type="PANTHER" id="PTHR47926">
    <property type="entry name" value="PENTATRICOPEPTIDE REPEAT-CONTAINING PROTEIN"/>
    <property type="match status" value="1"/>
</dbReference>
<dbReference type="PANTHER" id="PTHR47926:SF504">
    <property type="entry name" value="(WILD MALAYSIAN BANANA) HYPOTHETICAL PROTEIN"/>
    <property type="match status" value="1"/>
</dbReference>
<dbReference type="GO" id="GO:0008270">
    <property type="term" value="F:zinc ion binding"/>
    <property type="evidence" value="ECO:0007669"/>
    <property type="project" value="InterPro"/>
</dbReference>
<protein>
    <submittedName>
        <fullName evidence="6">(thale cress) hypothetical protein</fullName>
    </submittedName>
</protein>
<dbReference type="InterPro" id="IPR046848">
    <property type="entry name" value="E_motif"/>
</dbReference>
<name>A0A7G2EL18_ARATH</name>
<evidence type="ECO:0000313" key="6">
    <source>
        <dbReference type="EMBL" id="CAD5323126.1"/>
    </source>
</evidence>
<dbReference type="FunFam" id="1.25.40.10:FF:002129">
    <property type="entry name" value="Putative pentatricopeptide repeat-containing protein At3g15130"/>
    <property type="match status" value="1"/>
</dbReference>